<dbReference type="NCBIfam" id="TIGR02532">
    <property type="entry name" value="IV_pilin_GFxxxE"/>
    <property type="match status" value="1"/>
</dbReference>
<comment type="caution">
    <text evidence="2">The sequence shown here is derived from an EMBL/GenBank/DDBJ whole genome shotgun (WGS) entry which is preliminary data.</text>
</comment>
<keyword evidence="1" id="KW-0812">Transmembrane</keyword>
<evidence type="ECO:0000256" key="1">
    <source>
        <dbReference type="SAM" id="Phobius"/>
    </source>
</evidence>
<reference evidence="2 3" key="1">
    <citation type="journal article" date="2016" name="Nat. Commun.">
        <title>Thousands of microbial genomes shed light on interconnected biogeochemical processes in an aquifer system.</title>
        <authorList>
            <person name="Anantharaman K."/>
            <person name="Brown C.T."/>
            <person name="Hug L.A."/>
            <person name="Sharon I."/>
            <person name="Castelle C.J."/>
            <person name="Probst A.J."/>
            <person name="Thomas B.C."/>
            <person name="Singh A."/>
            <person name="Wilkins M.J."/>
            <person name="Karaoz U."/>
            <person name="Brodie E.L."/>
            <person name="Williams K.H."/>
            <person name="Hubbard S.S."/>
            <person name="Banfield J.F."/>
        </authorList>
    </citation>
    <scope>NUCLEOTIDE SEQUENCE [LARGE SCALE GENOMIC DNA]</scope>
</reference>
<dbReference type="STRING" id="1802593.A2172_02175"/>
<evidence type="ECO:0000313" key="2">
    <source>
        <dbReference type="EMBL" id="OGY23164.1"/>
    </source>
</evidence>
<gene>
    <name evidence="2" type="ORF">A2172_02175</name>
</gene>
<evidence type="ECO:0000313" key="3">
    <source>
        <dbReference type="Proteomes" id="UP000176631"/>
    </source>
</evidence>
<dbReference type="Proteomes" id="UP000176631">
    <property type="component" value="Unassembled WGS sequence"/>
</dbReference>
<proteinExistence type="predicted"/>
<keyword evidence="1" id="KW-0472">Membrane</keyword>
<accession>A0A1G1W6E7</accession>
<protein>
    <recommendedName>
        <fullName evidence="4">Prepilin-type N-terminal cleavage/methylation domain-containing protein</fullName>
    </recommendedName>
</protein>
<keyword evidence="1" id="KW-1133">Transmembrane helix</keyword>
<dbReference type="PROSITE" id="PS00409">
    <property type="entry name" value="PROKAR_NTER_METHYL"/>
    <property type="match status" value="1"/>
</dbReference>
<feature type="transmembrane region" description="Helical" evidence="1">
    <location>
        <begin position="20"/>
        <end position="44"/>
    </location>
</feature>
<evidence type="ECO:0008006" key="4">
    <source>
        <dbReference type="Google" id="ProtNLM"/>
    </source>
</evidence>
<dbReference type="EMBL" id="MHCP01000028">
    <property type="protein sequence ID" value="OGY23164.1"/>
    <property type="molecule type" value="Genomic_DNA"/>
</dbReference>
<name>A0A1G1W6E7_9BACT</name>
<sequence length="200" mass="22498">MKITDWWEKLKTGNRGFSLLELLIAIGISSIILIVVITIIVQVFKRSQGSWESYKANNQAQAVCERITKEVRQATEIVSAGNQGLTIREYVVATDPAPFQVRFYLDGTSLMRGEIPPTGSEAPYTYNPASETTKILAFDVINGAERIFSYYNQDGETLSAPINPLEVTLIKMKFIFKQLDNPSPFKVETSAQLRWNKTNL</sequence>
<dbReference type="Pfam" id="PF07963">
    <property type="entry name" value="N_methyl"/>
    <property type="match status" value="1"/>
</dbReference>
<dbReference type="InterPro" id="IPR012902">
    <property type="entry name" value="N_methyl_site"/>
</dbReference>
<organism evidence="2 3">
    <name type="scientific">Candidatus Woykebacteria bacterium RBG_13_40_15</name>
    <dbReference type="NCBI Taxonomy" id="1802593"/>
    <lineage>
        <taxon>Bacteria</taxon>
        <taxon>Candidatus Woykeibacteriota</taxon>
    </lineage>
</organism>
<dbReference type="AlphaFoldDB" id="A0A1G1W6E7"/>